<feature type="transmembrane region" description="Helical" evidence="6">
    <location>
        <begin position="221"/>
        <end position="238"/>
    </location>
</feature>
<reference evidence="8" key="2">
    <citation type="submission" date="2025-08" db="UniProtKB">
        <authorList>
            <consortium name="Ensembl"/>
        </authorList>
    </citation>
    <scope>IDENTIFICATION</scope>
</reference>
<sequence length="267" mass="30701">MLNFSLWALLPPIYSVCTATGLWTVYFIAVYNKNITPLGSEYRFEFIYFIHFRYFFCCISGFMLFICFRRRNGSLYPPYISIAGNFPPASCVFSEVMNLAAFVGFFIAVFRYLQLKGKIDKPWLNISSLVVFSISSFGMTIVGNFQVFTEENIHNIGTIMVFGLGTLFCWLQSYITLRVNLKNEGKMAAIARFLLSGSITLCMILYFSLMSQRLHMHASRCQWVLVMILLIFISTFAIEFRHSSFSILCTDRPGYPFHCSETSEVPM</sequence>
<comment type="similarity">
    <text evidence="2">Belongs to the DRAM/TMEM150 family.</text>
</comment>
<evidence type="ECO:0000313" key="8">
    <source>
        <dbReference type="Ensembl" id="ENSOABP00000061259.1"/>
    </source>
</evidence>
<feature type="transmembrane region" description="Helical" evidence="6">
    <location>
        <begin position="122"/>
        <end position="147"/>
    </location>
</feature>
<comment type="subcellular location">
    <subcellularLocation>
        <location evidence="1">Endomembrane system</location>
        <topology evidence="1">Multi-pass membrane protein</topology>
    </subcellularLocation>
</comment>
<evidence type="ECO:0000313" key="9">
    <source>
        <dbReference type="Proteomes" id="UP000472276"/>
    </source>
</evidence>
<evidence type="ECO:0000256" key="2">
    <source>
        <dbReference type="ARBA" id="ARBA00006565"/>
    </source>
</evidence>
<keyword evidence="9" id="KW-1185">Reference proteome</keyword>
<evidence type="ECO:0000256" key="1">
    <source>
        <dbReference type="ARBA" id="ARBA00004127"/>
    </source>
</evidence>
<feature type="transmembrane region" description="Helical" evidence="6">
    <location>
        <begin position="44"/>
        <end position="66"/>
    </location>
</feature>
<feature type="transmembrane region" description="Helical" evidence="6">
    <location>
        <begin position="12"/>
        <end position="32"/>
    </location>
</feature>
<dbReference type="Pfam" id="PF10277">
    <property type="entry name" value="Frag1"/>
    <property type="match status" value="1"/>
</dbReference>
<organism evidence="8 9">
    <name type="scientific">Oreochromis aureus</name>
    <name type="common">Israeli tilapia</name>
    <name type="synonym">Chromis aureus</name>
    <dbReference type="NCBI Taxonomy" id="47969"/>
    <lineage>
        <taxon>Eukaryota</taxon>
        <taxon>Metazoa</taxon>
        <taxon>Chordata</taxon>
        <taxon>Craniata</taxon>
        <taxon>Vertebrata</taxon>
        <taxon>Euteleostomi</taxon>
        <taxon>Actinopterygii</taxon>
        <taxon>Neopterygii</taxon>
        <taxon>Teleostei</taxon>
        <taxon>Neoteleostei</taxon>
        <taxon>Acanthomorphata</taxon>
        <taxon>Ovalentaria</taxon>
        <taxon>Cichlomorphae</taxon>
        <taxon>Cichliformes</taxon>
        <taxon>Cichlidae</taxon>
        <taxon>African cichlids</taxon>
        <taxon>Pseudocrenilabrinae</taxon>
        <taxon>Oreochromini</taxon>
        <taxon>Oreochromis</taxon>
    </lineage>
</organism>
<evidence type="ECO:0000256" key="5">
    <source>
        <dbReference type="ARBA" id="ARBA00023136"/>
    </source>
</evidence>
<name>A0AAZ1X0Q4_OREAU</name>
<reference evidence="8" key="3">
    <citation type="submission" date="2025-09" db="UniProtKB">
        <authorList>
            <consortium name="Ensembl"/>
        </authorList>
    </citation>
    <scope>IDENTIFICATION</scope>
</reference>
<evidence type="ECO:0000256" key="4">
    <source>
        <dbReference type="ARBA" id="ARBA00022989"/>
    </source>
</evidence>
<dbReference type="InterPro" id="IPR019402">
    <property type="entry name" value="CWH43_N"/>
</dbReference>
<dbReference type="Ensembl" id="ENSOABT00000069602.1">
    <property type="protein sequence ID" value="ENSOABP00000061259.1"/>
    <property type="gene ID" value="ENSOABG00000004812.2"/>
</dbReference>
<dbReference type="InterPro" id="IPR050911">
    <property type="entry name" value="DRAM/TMEM150_Autophagy_Mod"/>
</dbReference>
<keyword evidence="5 6" id="KW-0472">Membrane</keyword>
<dbReference type="Proteomes" id="UP000472276">
    <property type="component" value="Unassembled WGS sequence"/>
</dbReference>
<dbReference type="PANTHER" id="PTHR21324">
    <property type="entry name" value="FASTING-INDUCIBLE INTEGRAL MEMBRANE PROTEIN TM6P1-RELATED"/>
    <property type="match status" value="1"/>
</dbReference>
<dbReference type="PANTHER" id="PTHR21324:SF7">
    <property type="entry name" value="TRANSMEMBRANE PROTEIN 150C"/>
    <property type="match status" value="1"/>
</dbReference>
<keyword evidence="3 6" id="KW-0812">Transmembrane</keyword>
<evidence type="ECO:0000259" key="7">
    <source>
        <dbReference type="Pfam" id="PF10277"/>
    </source>
</evidence>
<dbReference type="GO" id="GO:0005886">
    <property type="term" value="C:plasma membrane"/>
    <property type="evidence" value="ECO:0007669"/>
    <property type="project" value="TreeGrafter"/>
</dbReference>
<feature type="domain" description="CWH43-like N-terminal" evidence="7">
    <location>
        <begin position="7"/>
        <end position="242"/>
    </location>
</feature>
<proteinExistence type="inferred from homology"/>
<feature type="transmembrane region" description="Helical" evidence="6">
    <location>
        <begin position="153"/>
        <end position="177"/>
    </location>
</feature>
<keyword evidence="4 6" id="KW-1133">Transmembrane helix</keyword>
<feature type="transmembrane region" description="Helical" evidence="6">
    <location>
        <begin position="189"/>
        <end position="209"/>
    </location>
</feature>
<evidence type="ECO:0000256" key="6">
    <source>
        <dbReference type="SAM" id="Phobius"/>
    </source>
</evidence>
<accession>A0AAZ1X0Q4</accession>
<feature type="transmembrane region" description="Helical" evidence="6">
    <location>
        <begin position="86"/>
        <end position="110"/>
    </location>
</feature>
<evidence type="ECO:0000256" key="3">
    <source>
        <dbReference type="ARBA" id="ARBA00022692"/>
    </source>
</evidence>
<dbReference type="GO" id="GO:0012505">
    <property type="term" value="C:endomembrane system"/>
    <property type="evidence" value="ECO:0007669"/>
    <property type="project" value="UniProtKB-SubCell"/>
</dbReference>
<dbReference type="AlphaFoldDB" id="A0AAZ1X0Q4"/>
<gene>
    <name evidence="8" type="primary">TMEM150C</name>
</gene>
<reference evidence="9" key="1">
    <citation type="submission" date="2020-03" db="EMBL/GenBank/DDBJ databases">
        <title>Evolution of repeat sequences and sex chromosomes of tilapia species revealed by chromosome-level genomes.</title>
        <authorList>
            <person name="Xu L."/>
            <person name="Tao W."/>
            <person name="Wang D."/>
            <person name="Zhou Q."/>
        </authorList>
    </citation>
    <scope>NUCLEOTIDE SEQUENCE [LARGE SCALE GENOMIC DNA]</scope>
    <source>
        <strain evidence="9">Israel</strain>
    </source>
</reference>
<protein>
    <recommendedName>
        <fullName evidence="7">CWH43-like N-terminal domain-containing protein</fullName>
    </recommendedName>
</protein>